<dbReference type="InterPro" id="IPR003838">
    <property type="entry name" value="ABC3_permease_C"/>
</dbReference>
<keyword evidence="3 7" id="KW-0812">Transmembrane</keyword>
<protein>
    <recommendedName>
        <fullName evidence="8">ABC3 transporter permease C-terminal domain-containing protein</fullName>
    </recommendedName>
</protein>
<keyword evidence="5 7" id="KW-0472">Membrane</keyword>
<evidence type="ECO:0000256" key="7">
    <source>
        <dbReference type="SAM" id="Phobius"/>
    </source>
</evidence>
<evidence type="ECO:0000256" key="2">
    <source>
        <dbReference type="ARBA" id="ARBA00022475"/>
    </source>
</evidence>
<keyword evidence="4 7" id="KW-1133">Transmembrane helix</keyword>
<feature type="domain" description="ABC3 transporter permease C-terminal" evidence="8">
    <location>
        <begin position="102"/>
        <end position="219"/>
    </location>
</feature>
<dbReference type="PANTHER" id="PTHR30572:SF4">
    <property type="entry name" value="ABC TRANSPORTER PERMEASE YTRF"/>
    <property type="match status" value="1"/>
</dbReference>
<dbReference type="InterPro" id="IPR050250">
    <property type="entry name" value="Macrolide_Exporter_MacB"/>
</dbReference>
<evidence type="ECO:0000256" key="4">
    <source>
        <dbReference type="ARBA" id="ARBA00022989"/>
    </source>
</evidence>
<comment type="caution">
    <text evidence="9">The sequence shown here is derived from an EMBL/GenBank/DDBJ whole genome shotgun (WGS) entry which is preliminary data.</text>
</comment>
<evidence type="ECO:0000256" key="6">
    <source>
        <dbReference type="ARBA" id="ARBA00038076"/>
    </source>
</evidence>
<dbReference type="GO" id="GO:0005886">
    <property type="term" value="C:plasma membrane"/>
    <property type="evidence" value="ECO:0007669"/>
    <property type="project" value="UniProtKB-SubCell"/>
</dbReference>
<feature type="transmembrane region" description="Helical" evidence="7">
    <location>
        <begin position="95"/>
        <end position="124"/>
    </location>
</feature>
<sequence>EPGDEIHLEPVVGSVGETEKTLAGFVNEPLGGRAFMPLDEVQELLRSPGVATGVLLRFDGEPSPALLERLYRLPETASIEFSGEAMLFVNELMGFFWAFIGVMLAMGFALGMAIIFNGVTVNVLERRREIAIMRAVGLSQSRLVSILTLENLLIGCLGVAIGIPLGRYIANYLMAQVEMDIFSMTAIIFPRSYIIACVSALVILLVSQIPAIRQVSRMSLPTATKDWSE</sequence>
<organism evidence="9">
    <name type="scientific">marine sediment metagenome</name>
    <dbReference type="NCBI Taxonomy" id="412755"/>
    <lineage>
        <taxon>unclassified sequences</taxon>
        <taxon>metagenomes</taxon>
        <taxon>ecological metagenomes</taxon>
    </lineage>
</organism>
<dbReference type="PANTHER" id="PTHR30572">
    <property type="entry name" value="MEMBRANE COMPONENT OF TRANSPORTER-RELATED"/>
    <property type="match status" value="1"/>
</dbReference>
<evidence type="ECO:0000256" key="5">
    <source>
        <dbReference type="ARBA" id="ARBA00023136"/>
    </source>
</evidence>
<feature type="transmembrane region" description="Helical" evidence="7">
    <location>
        <begin position="181"/>
        <end position="207"/>
    </location>
</feature>
<dbReference type="Pfam" id="PF02687">
    <property type="entry name" value="FtsX"/>
    <property type="match status" value="1"/>
</dbReference>
<reference evidence="9" key="1">
    <citation type="journal article" date="2014" name="Front. Microbiol.">
        <title>High frequency of phylogenetically diverse reductive dehalogenase-homologous genes in deep subseafloor sedimentary metagenomes.</title>
        <authorList>
            <person name="Kawai M."/>
            <person name="Futagami T."/>
            <person name="Toyoda A."/>
            <person name="Takaki Y."/>
            <person name="Nishi S."/>
            <person name="Hori S."/>
            <person name="Arai W."/>
            <person name="Tsubouchi T."/>
            <person name="Morono Y."/>
            <person name="Uchiyama I."/>
            <person name="Ito T."/>
            <person name="Fujiyama A."/>
            <person name="Inagaki F."/>
            <person name="Takami H."/>
        </authorList>
    </citation>
    <scope>NUCLEOTIDE SEQUENCE</scope>
    <source>
        <strain evidence="9">Expedition CK06-06</strain>
    </source>
</reference>
<comment type="subcellular location">
    <subcellularLocation>
        <location evidence="1">Cell membrane</location>
        <topology evidence="1">Multi-pass membrane protein</topology>
    </subcellularLocation>
</comment>
<feature type="non-terminal residue" evidence="9">
    <location>
        <position position="1"/>
    </location>
</feature>
<evidence type="ECO:0000256" key="3">
    <source>
        <dbReference type="ARBA" id="ARBA00022692"/>
    </source>
</evidence>
<feature type="transmembrane region" description="Helical" evidence="7">
    <location>
        <begin position="144"/>
        <end position="169"/>
    </location>
</feature>
<proteinExistence type="inferred from homology"/>
<evidence type="ECO:0000259" key="8">
    <source>
        <dbReference type="Pfam" id="PF02687"/>
    </source>
</evidence>
<evidence type="ECO:0000256" key="1">
    <source>
        <dbReference type="ARBA" id="ARBA00004651"/>
    </source>
</evidence>
<evidence type="ECO:0000313" key="9">
    <source>
        <dbReference type="EMBL" id="GAF83665.1"/>
    </source>
</evidence>
<name>X0U590_9ZZZZ</name>
<accession>X0U590</accession>
<keyword evidence="2" id="KW-1003">Cell membrane</keyword>
<dbReference type="EMBL" id="BARS01000874">
    <property type="protein sequence ID" value="GAF83665.1"/>
    <property type="molecule type" value="Genomic_DNA"/>
</dbReference>
<comment type="similarity">
    <text evidence="6">Belongs to the ABC-4 integral membrane protein family.</text>
</comment>
<gene>
    <name evidence="9" type="ORF">S01H1_01909</name>
</gene>
<dbReference type="AlphaFoldDB" id="X0U590"/>
<dbReference type="GO" id="GO:0022857">
    <property type="term" value="F:transmembrane transporter activity"/>
    <property type="evidence" value="ECO:0007669"/>
    <property type="project" value="TreeGrafter"/>
</dbReference>